<dbReference type="AlphaFoldDB" id="A0A9X8UKE2"/>
<evidence type="ECO:0000256" key="11">
    <source>
        <dbReference type="ARBA" id="ARBA00022723"/>
    </source>
</evidence>
<dbReference type="InterPro" id="IPR016037">
    <property type="entry name" value="DHQ_synth_AroB"/>
</dbReference>
<evidence type="ECO:0000256" key="4">
    <source>
        <dbReference type="ARBA" id="ARBA00004496"/>
    </source>
</evidence>
<keyword evidence="15 18" id="KW-0057">Aromatic amino acid biosynthesis</keyword>
<feature type="binding site" evidence="18">
    <location>
        <position position="257"/>
    </location>
    <ligand>
        <name>Zn(2+)</name>
        <dbReference type="ChEBI" id="CHEBI:29105"/>
    </ligand>
</feature>
<evidence type="ECO:0000256" key="9">
    <source>
        <dbReference type="ARBA" id="ARBA00022490"/>
    </source>
</evidence>
<feature type="domain" description="3-dehydroquinate synthase C-terminal" evidence="20">
    <location>
        <begin position="181"/>
        <end position="315"/>
    </location>
</feature>
<dbReference type="EMBL" id="SLUK01000002">
    <property type="protein sequence ID" value="TCL44422.1"/>
    <property type="molecule type" value="Genomic_DNA"/>
</dbReference>
<feature type="binding site" evidence="18">
    <location>
        <position position="142"/>
    </location>
    <ligand>
        <name>NAD(+)</name>
        <dbReference type="ChEBI" id="CHEBI:57540"/>
    </ligand>
</feature>
<feature type="domain" description="3-dehydroquinate synthase N-terminal" evidence="19">
    <location>
        <begin position="67"/>
        <end position="178"/>
    </location>
</feature>
<feature type="binding site" evidence="18">
    <location>
        <begin position="169"/>
        <end position="172"/>
    </location>
    <ligand>
        <name>NAD(+)</name>
        <dbReference type="ChEBI" id="CHEBI:57540"/>
    </ligand>
</feature>
<evidence type="ECO:0000256" key="17">
    <source>
        <dbReference type="ARBA" id="ARBA00023285"/>
    </source>
</evidence>
<keyword evidence="11 18" id="KW-0479">Metal-binding</keyword>
<dbReference type="NCBIfam" id="TIGR01357">
    <property type="entry name" value="aroB"/>
    <property type="match status" value="1"/>
</dbReference>
<dbReference type="InterPro" id="IPR030960">
    <property type="entry name" value="DHQS/DOIS_N"/>
</dbReference>
<comment type="catalytic activity">
    <reaction evidence="1 18">
        <text>7-phospho-2-dehydro-3-deoxy-D-arabino-heptonate = 3-dehydroquinate + phosphate</text>
        <dbReference type="Rhea" id="RHEA:21968"/>
        <dbReference type="ChEBI" id="CHEBI:32364"/>
        <dbReference type="ChEBI" id="CHEBI:43474"/>
        <dbReference type="ChEBI" id="CHEBI:58394"/>
        <dbReference type="EC" id="4.2.3.4"/>
    </reaction>
</comment>
<comment type="pathway">
    <text evidence="5 18">Metabolic intermediate biosynthesis; chorismate biosynthesis; chorismate from D-erythrose 4-phosphate and phosphoenolpyruvate: step 2/7.</text>
</comment>
<evidence type="ECO:0000256" key="2">
    <source>
        <dbReference type="ARBA" id="ARBA00001911"/>
    </source>
</evidence>
<evidence type="ECO:0000256" key="13">
    <source>
        <dbReference type="ARBA" id="ARBA00022833"/>
    </source>
</evidence>
<accession>A0A9X8UKE2</accession>
<comment type="cofactor">
    <cofactor evidence="2 18">
        <name>NAD(+)</name>
        <dbReference type="ChEBI" id="CHEBI:57540"/>
    </cofactor>
</comment>
<proteinExistence type="inferred from homology"/>
<comment type="cofactor">
    <cofactor evidence="3">
        <name>Zn(2+)</name>
        <dbReference type="ChEBI" id="CHEBI:29105"/>
    </cofactor>
</comment>
<gene>
    <name evidence="18" type="primary">aroB</name>
    <name evidence="21" type="ORF">EDD78_10235</name>
</gene>
<keyword evidence="10 18" id="KW-0028">Amino-acid biosynthesis</keyword>
<keyword evidence="13 18" id="KW-0862">Zinc</keyword>
<evidence type="ECO:0000259" key="19">
    <source>
        <dbReference type="Pfam" id="PF01761"/>
    </source>
</evidence>
<dbReference type="HAMAP" id="MF_00110">
    <property type="entry name" value="DHQ_synthase"/>
    <property type="match status" value="1"/>
</dbReference>
<dbReference type="Pfam" id="PF24621">
    <property type="entry name" value="DHQS_C"/>
    <property type="match status" value="1"/>
</dbReference>
<dbReference type="FunFam" id="3.40.50.1970:FF:000007">
    <property type="entry name" value="Pentafunctional AROM polypeptide"/>
    <property type="match status" value="1"/>
</dbReference>
<comment type="function">
    <text evidence="18">Catalyzes the conversion of 3-deoxy-D-arabino-heptulosonate 7-phosphate (DAHP) to dehydroquinate (DHQ).</text>
</comment>
<dbReference type="Pfam" id="PF01761">
    <property type="entry name" value="DHQ_synthase"/>
    <property type="match status" value="1"/>
</dbReference>
<dbReference type="EC" id="4.2.3.4" evidence="7 18"/>
<evidence type="ECO:0000256" key="10">
    <source>
        <dbReference type="ARBA" id="ARBA00022605"/>
    </source>
</evidence>
<dbReference type="GO" id="GO:0005737">
    <property type="term" value="C:cytoplasm"/>
    <property type="evidence" value="ECO:0007669"/>
    <property type="project" value="UniProtKB-SubCell"/>
</dbReference>
<organism evidence="21 22">
    <name type="scientific">Harryflintia acetispora</name>
    <dbReference type="NCBI Taxonomy" id="1849041"/>
    <lineage>
        <taxon>Bacteria</taxon>
        <taxon>Bacillati</taxon>
        <taxon>Bacillota</taxon>
        <taxon>Clostridia</taxon>
        <taxon>Eubacteriales</taxon>
        <taxon>Oscillospiraceae</taxon>
        <taxon>Harryflintia</taxon>
    </lineage>
</organism>
<dbReference type="Gene3D" id="3.40.50.1970">
    <property type="match status" value="1"/>
</dbReference>
<dbReference type="InterPro" id="IPR030963">
    <property type="entry name" value="DHQ_synth_fam"/>
</dbReference>
<evidence type="ECO:0000256" key="8">
    <source>
        <dbReference type="ARBA" id="ARBA00017684"/>
    </source>
</evidence>
<dbReference type="InterPro" id="IPR056179">
    <property type="entry name" value="DHQS_C"/>
</dbReference>
<keyword evidence="12 18" id="KW-0547">Nucleotide-binding</keyword>
<evidence type="ECO:0000256" key="7">
    <source>
        <dbReference type="ARBA" id="ARBA00013031"/>
    </source>
</evidence>
<dbReference type="GO" id="GO:0009073">
    <property type="term" value="P:aromatic amino acid family biosynthetic process"/>
    <property type="evidence" value="ECO:0007669"/>
    <property type="project" value="UniProtKB-KW"/>
</dbReference>
<evidence type="ECO:0000256" key="3">
    <source>
        <dbReference type="ARBA" id="ARBA00001947"/>
    </source>
</evidence>
<dbReference type="InterPro" id="IPR050071">
    <property type="entry name" value="Dehydroquinate_synthase"/>
</dbReference>
<reference evidence="21 22" key="1">
    <citation type="submission" date="2019-03" db="EMBL/GenBank/DDBJ databases">
        <title>Genomic Encyclopedia of Type Strains, Phase IV (KMG-IV): sequencing the most valuable type-strain genomes for metagenomic binning, comparative biology and taxonomic classification.</title>
        <authorList>
            <person name="Goeker M."/>
        </authorList>
    </citation>
    <scope>NUCLEOTIDE SEQUENCE [LARGE SCALE GENOMIC DNA]</scope>
    <source>
        <strain evidence="21 22">DSM 100433</strain>
    </source>
</reference>
<evidence type="ECO:0000256" key="6">
    <source>
        <dbReference type="ARBA" id="ARBA00005412"/>
    </source>
</evidence>
<evidence type="ECO:0000259" key="20">
    <source>
        <dbReference type="Pfam" id="PF24621"/>
    </source>
</evidence>
<comment type="cofactor">
    <cofactor evidence="18">
        <name>Co(2+)</name>
        <dbReference type="ChEBI" id="CHEBI:48828"/>
    </cofactor>
    <cofactor evidence="18">
        <name>Zn(2+)</name>
        <dbReference type="ChEBI" id="CHEBI:29105"/>
    </cofactor>
    <text evidence="18">Binds 1 divalent metal cation per subunit. Can use either Co(2+) or Zn(2+).</text>
</comment>
<evidence type="ECO:0000256" key="12">
    <source>
        <dbReference type="ARBA" id="ARBA00022741"/>
    </source>
</evidence>
<dbReference type="PANTHER" id="PTHR43622">
    <property type="entry name" value="3-DEHYDROQUINATE SYNTHASE"/>
    <property type="match status" value="1"/>
</dbReference>
<feature type="binding site" evidence="18">
    <location>
        <position position="241"/>
    </location>
    <ligand>
        <name>Zn(2+)</name>
        <dbReference type="ChEBI" id="CHEBI:29105"/>
    </ligand>
</feature>
<feature type="binding site" evidence="18">
    <location>
        <position position="184"/>
    </location>
    <ligand>
        <name>Zn(2+)</name>
        <dbReference type="ChEBI" id="CHEBI:29105"/>
    </ligand>
</feature>
<feature type="binding site" evidence="18">
    <location>
        <begin position="129"/>
        <end position="130"/>
    </location>
    <ligand>
        <name>NAD(+)</name>
        <dbReference type="ChEBI" id="CHEBI:57540"/>
    </ligand>
</feature>
<evidence type="ECO:0000256" key="18">
    <source>
        <dbReference type="HAMAP-Rule" id="MF_00110"/>
    </source>
</evidence>
<comment type="caution">
    <text evidence="18">Lacks conserved residue(s) required for the propagation of feature annotation.</text>
</comment>
<keyword evidence="9 18" id="KW-0963">Cytoplasm</keyword>
<comment type="caution">
    <text evidence="21">The sequence shown here is derived from an EMBL/GenBank/DDBJ whole genome shotgun (WGS) entry which is preliminary data.</text>
</comment>
<dbReference type="Gene3D" id="1.20.1090.10">
    <property type="entry name" value="Dehydroquinate synthase-like - alpha domain"/>
    <property type="match status" value="1"/>
</dbReference>
<comment type="subcellular location">
    <subcellularLocation>
        <location evidence="4 18">Cytoplasm</location>
    </subcellularLocation>
</comment>
<dbReference type="PIRSF" id="PIRSF001455">
    <property type="entry name" value="DHQ_synth"/>
    <property type="match status" value="1"/>
</dbReference>
<evidence type="ECO:0000256" key="16">
    <source>
        <dbReference type="ARBA" id="ARBA00023239"/>
    </source>
</evidence>
<evidence type="ECO:0000256" key="14">
    <source>
        <dbReference type="ARBA" id="ARBA00023027"/>
    </source>
</evidence>
<dbReference type="RefSeq" id="WP_132083887.1">
    <property type="nucleotide sequence ID" value="NZ_SLUK01000002.1"/>
</dbReference>
<comment type="similarity">
    <text evidence="6 18">Belongs to the sugar phosphate cyclases superfamily. Dehydroquinate synthase family.</text>
</comment>
<dbReference type="GO" id="GO:0009423">
    <property type="term" value="P:chorismate biosynthetic process"/>
    <property type="evidence" value="ECO:0007669"/>
    <property type="project" value="UniProtKB-UniRule"/>
</dbReference>
<protein>
    <recommendedName>
        <fullName evidence="8 18">3-dehydroquinate synthase</fullName>
        <shortName evidence="18">DHQS</shortName>
        <ecNumber evidence="7 18">4.2.3.4</ecNumber>
    </recommendedName>
</protein>
<dbReference type="SUPFAM" id="SSF56796">
    <property type="entry name" value="Dehydroquinate synthase-like"/>
    <property type="match status" value="1"/>
</dbReference>
<name>A0A9X8UKE2_9FIRM</name>
<dbReference type="GO" id="GO:0000166">
    <property type="term" value="F:nucleotide binding"/>
    <property type="evidence" value="ECO:0007669"/>
    <property type="project" value="UniProtKB-KW"/>
</dbReference>
<keyword evidence="14 18" id="KW-0520">NAD</keyword>
<keyword evidence="16 18" id="KW-0456">Lyase</keyword>
<dbReference type="GO" id="GO:0046872">
    <property type="term" value="F:metal ion binding"/>
    <property type="evidence" value="ECO:0007669"/>
    <property type="project" value="UniProtKB-KW"/>
</dbReference>
<keyword evidence="22" id="KW-1185">Reference proteome</keyword>
<evidence type="ECO:0000313" key="22">
    <source>
        <dbReference type="Proteomes" id="UP000294682"/>
    </source>
</evidence>
<evidence type="ECO:0000256" key="5">
    <source>
        <dbReference type="ARBA" id="ARBA00004661"/>
    </source>
</evidence>
<evidence type="ECO:0000256" key="15">
    <source>
        <dbReference type="ARBA" id="ARBA00023141"/>
    </source>
</evidence>
<evidence type="ECO:0000256" key="1">
    <source>
        <dbReference type="ARBA" id="ARBA00001393"/>
    </source>
</evidence>
<dbReference type="GO" id="GO:0003856">
    <property type="term" value="F:3-dehydroquinate synthase activity"/>
    <property type="evidence" value="ECO:0007669"/>
    <property type="project" value="UniProtKB-UniRule"/>
</dbReference>
<sequence length="348" mass="37020">MPTITVHTAAPYDILIGQGLLQSAGARIRALRPKAKAAVITDDRVDGLYGTALIRSLESAGIEAVKFAFPNGEGSKNLSTMQDIYRFLNESGITRSDLLIALGGGVVGDVTGFAAASWLRGIDFVQIPTTFLAMIDSSVGGKTGVDTAEGKNLVGAFWQPVLVLCDSATLSTLPQENFCDGVAEAIKYGAIFDEALFDLLASGAVKEHLEQVIRRCVDLKRETVERDERDTGLRQLLNFGHTLGHAIERQSGYAVSHGRAVGIGMAEITRRSEALGLTAPGSAAKIERALAAYGMADRYDGNLCDLVPAMLGDKKRHGASLTFILLDKIGRARLHPVPVSEIGPFIGA</sequence>
<feature type="binding site" evidence="18">
    <location>
        <begin position="105"/>
        <end position="109"/>
    </location>
    <ligand>
        <name>NAD(+)</name>
        <dbReference type="ChEBI" id="CHEBI:57540"/>
    </ligand>
</feature>
<dbReference type="Proteomes" id="UP000294682">
    <property type="component" value="Unassembled WGS sequence"/>
</dbReference>
<dbReference type="CDD" id="cd08195">
    <property type="entry name" value="DHQS"/>
    <property type="match status" value="1"/>
</dbReference>
<keyword evidence="17 18" id="KW-0170">Cobalt</keyword>
<evidence type="ECO:0000313" key="21">
    <source>
        <dbReference type="EMBL" id="TCL44422.1"/>
    </source>
</evidence>
<dbReference type="PANTHER" id="PTHR43622:SF7">
    <property type="entry name" value="3-DEHYDROQUINATE SYNTHASE, CHLOROPLASTIC"/>
    <property type="match status" value="1"/>
</dbReference>
<feature type="binding site" evidence="18">
    <location>
        <position position="151"/>
    </location>
    <ligand>
        <name>NAD(+)</name>
        <dbReference type="ChEBI" id="CHEBI:57540"/>
    </ligand>
</feature>
<dbReference type="GO" id="GO:0008652">
    <property type="term" value="P:amino acid biosynthetic process"/>
    <property type="evidence" value="ECO:0007669"/>
    <property type="project" value="UniProtKB-KW"/>
</dbReference>